<dbReference type="Proteomes" id="UP000542353">
    <property type="component" value="Unassembled WGS sequence"/>
</dbReference>
<sequence>MLVERGLHIMNVDVIGKAYDIAAVYLRRTGVIPDDAATHDELLETIVKLFERGDTRQLSLANRAIAKFEAAQRATTPGAS</sequence>
<organism evidence="1 2">
    <name type="scientific">Rhodopseudomonas rhenobacensis</name>
    <dbReference type="NCBI Taxonomy" id="87461"/>
    <lineage>
        <taxon>Bacteria</taxon>
        <taxon>Pseudomonadati</taxon>
        <taxon>Pseudomonadota</taxon>
        <taxon>Alphaproteobacteria</taxon>
        <taxon>Hyphomicrobiales</taxon>
        <taxon>Nitrobacteraceae</taxon>
        <taxon>Rhodopseudomonas</taxon>
    </lineage>
</organism>
<gene>
    <name evidence="1" type="ORF">HNR60_000431</name>
</gene>
<evidence type="ECO:0000313" key="1">
    <source>
        <dbReference type="EMBL" id="MBB5045696.1"/>
    </source>
</evidence>
<protein>
    <submittedName>
        <fullName evidence="1">Uncharacterized protein</fullName>
    </submittedName>
</protein>
<dbReference type="AlphaFoldDB" id="A0A7W8DYB2"/>
<accession>A0A7W8DYB2</accession>
<proteinExistence type="predicted"/>
<dbReference type="EMBL" id="JACHIH010000002">
    <property type="protein sequence ID" value="MBB5045696.1"/>
    <property type="molecule type" value="Genomic_DNA"/>
</dbReference>
<comment type="caution">
    <text evidence="1">The sequence shown here is derived from an EMBL/GenBank/DDBJ whole genome shotgun (WGS) entry which is preliminary data.</text>
</comment>
<name>A0A7W8DYB2_9BRAD</name>
<reference evidence="1 2" key="1">
    <citation type="submission" date="2020-08" db="EMBL/GenBank/DDBJ databases">
        <title>Genomic Encyclopedia of Type Strains, Phase IV (KMG-IV): sequencing the most valuable type-strain genomes for metagenomic binning, comparative biology and taxonomic classification.</title>
        <authorList>
            <person name="Goeker M."/>
        </authorList>
    </citation>
    <scope>NUCLEOTIDE SEQUENCE [LARGE SCALE GENOMIC DNA]</scope>
    <source>
        <strain evidence="1 2">DSM 12706</strain>
    </source>
</reference>
<evidence type="ECO:0000313" key="2">
    <source>
        <dbReference type="Proteomes" id="UP000542353"/>
    </source>
</evidence>
<dbReference type="RefSeq" id="WP_184253812.1">
    <property type="nucleotide sequence ID" value="NZ_JACHIH010000002.1"/>
</dbReference>
<keyword evidence="2" id="KW-1185">Reference proteome</keyword>